<dbReference type="Gramene" id="TraesCS1A03G0882400.1">
    <property type="protein sequence ID" value="TraesCS1A03G0882400.1.CDS1"/>
    <property type="gene ID" value="TraesCS1A03G0882400"/>
</dbReference>
<sequence length="41" mass="4811">MFLLLQQTPKIVIVPSFCGLVTEFERSYILHRQRPGKFVAF</sequence>
<dbReference type="Proteomes" id="UP000019116">
    <property type="component" value="Chromosome 1A"/>
</dbReference>
<dbReference type="Gramene" id="TraesNOR1A03G00154380.1">
    <property type="protein sequence ID" value="TraesNOR1A03G00154380.1.CDS1"/>
    <property type="gene ID" value="TraesNOR1A03G00154380"/>
</dbReference>
<keyword evidence="2" id="KW-1185">Reference proteome</keyword>
<accession>A0A3B5Y5J2</accession>
<dbReference type="EnsemblPlants" id="TraesCS1A02G361800.1">
    <property type="protein sequence ID" value="TraesCS1A02G361800.1.cds1"/>
    <property type="gene ID" value="TraesCS1A02G361800"/>
</dbReference>
<dbReference type="Gramene" id="TraesWEE_scaffold_108165_01G000200.1">
    <property type="protein sequence ID" value="TraesWEE_scaffold_108165_01G000200.1"/>
    <property type="gene ID" value="TraesWEE_scaffold_108165_01G000200"/>
</dbReference>
<protein>
    <submittedName>
        <fullName evidence="1">Uncharacterized protein</fullName>
    </submittedName>
</protein>
<organism evidence="1">
    <name type="scientific">Triticum aestivum</name>
    <name type="common">Wheat</name>
    <dbReference type="NCBI Taxonomy" id="4565"/>
    <lineage>
        <taxon>Eukaryota</taxon>
        <taxon>Viridiplantae</taxon>
        <taxon>Streptophyta</taxon>
        <taxon>Embryophyta</taxon>
        <taxon>Tracheophyta</taxon>
        <taxon>Spermatophyta</taxon>
        <taxon>Magnoliopsida</taxon>
        <taxon>Liliopsida</taxon>
        <taxon>Poales</taxon>
        <taxon>Poaceae</taxon>
        <taxon>BOP clade</taxon>
        <taxon>Pooideae</taxon>
        <taxon>Triticodae</taxon>
        <taxon>Triticeae</taxon>
        <taxon>Triticinae</taxon>
        <taxon>Triticum</taxon>
    </lineage>
</organism>
<proteinExistence type="predicted"/>
<dbReference type="Gramene" id="TraesCS1A02G361800.1">
    <property type="protein sequence ID" value="TraesCS1A02G361800.1.cds1"/>
    <property type="gene ID" value="TraesCS1A02G361800"/>
</dbReference>
<name>A0A3B5Y5J2_WHEAT</name>
<dbReference type="Gramene" id="TraesCLE_scaffold_010583_01G000200.1">
    <property type="protein sequence ID" value="TraesCLE_scaffold_010583_01G000200.1"/>
    <property type="gene ID" value="TraesCLE_scaffold_010583_01G000200"/>
</dbReference>
<reference evidence="1" key="2">
    <citation type="submission" date="2018-10" db="UniProtKB">
        <authorList>
            <consortium name="EnsemblPlants"/>
        </authorList>
    </citation>
    <scope>IDENTIFICATION</scope>
</reference>
<evidence type="ECO:0000313" key="2">
    <source>
        <dbReference type="Proteomes" id="UP000019116"/>
    </source>
</evidence>
<evidence type="ECO:0000313" key="1">
    <source>
        <dbReference type="EnsemblPlants" id="TraesCS1A02G361800.1.cds1"/>
    </source>
</evidence>
<dbReference type="AlphaFoldDB" id="A0A3B5Y5J2"/>
<reference evidence="1" key="1">
    <citation type="submission" date="2018-08" db="EMBL/GenBank/DDBJ databases">
        <authorList>
            <person name="Rossello M."/>
        </authorList>
    </citation>
    <scope>NUCLEOTIDE SEQUENCE [LARGE SCALE GENOMIC DNA]</scope>
    <source>
        <strain evidence="1">cv. Chinese Spring</strain>
    </source>
</reference>
<dbReference type="Gramene" id="TraesARI1A03G00155940.1">
    <property type="protein sequence ID" value="TraesARI1A03G00155940.1.CDS1"/>
    <property type="gene ID" value="TraesARI1A03G00155940"/>
</dbReference>
<dbReference type="Gramene" id="TraesROB_scaffold_004357_01G000500.1">
    <property type="protein sequence ID" value="TraesROB_scaffold_004357_01G000500.1"/>
    <property type="gene ID" value="TraesROB_scaffold_004357_01G000500"/>
</dbReference>